<organism evidence="16 17">
    <name type="scientific">Drosophila gunungcola</name>
    <name type="common">fruit fly</name>
    <dbReference type="NCBI Taxonomy" id="103775"/>
    <lineage>
        <taxon>Eukaryota</taxon>
        <taxon>Metazoa</taxon>
        <taxon>Ecdysozoa</taxon>
        <taxon>Arthropoda</taxon>
        <taxon>Hexapoda</taxon>
        <taxon>Insecta</taxon>
        <taxon>Pterygota</taxon>
        <taxon>Neoptera</taxon>
        <taxon>Endopterygota</taxon>
        <taxon>Diptera</taxon>
        <taxon>Brachycera</taxon>
        <taxon>Muscomorpha</taxon>
        <taxon>Ephydroidea</taxon>
        <taxon>Drosophilidae</taxon>
        <taxon>Drosophila</taxon>
        <taxon>Sophophora</taxon>
    </lineage>
</organism>
<comment type="subcellular location">
    <subcellularLocation>
        <location evidence="1">Membrane</location>
        <topology evidence="1">Multi-pass membrane protein</topology>
    </subcellularLocation>
</comment>
<keyword evidence="17" id="KW-1185">Reference proteome</keyword>
<dbReference type="PROSITE" id="PS00018">
    <property type="entry name" value="EF_HAND_1"/>
    <property type="match status" value="2"/>
</dbReference>
<dbReference type="FunFam" id="3.40.50.720:FF:000131">
    <property type="entry name" value="Short-chain dehydrogenase/reductase 3"/>
    <property type="match status" value="1"/>
</dbReference>
<feature type="domain" description="EF-hand" evidence="15">
    <location>
        <begin position="262"/>
        <end position="297"/>
    </location>
</feature>
<feature type="region of interest" description="Disordered" evidence="13">
    <location>
        <begin position="1"/>
        <end position="41"/>
    </location>
</feature>
<evidence type="ECO:0000256" key="14">
    <source>
        <dbReference type="SAM" id="Phobius"/>
    </source>
</evidence>
<dbReference type="SUPFAM" id="SSF47473">
    <property type="entry name" value="EF-hand"/>
    <property type="match status" value="1"/>
</dbReference>
<dbReference type="InterPro" id="IPR036291">
    <property type="entry name" value="NAD(P)-bd_dom_sf"/>
</dbReference>
<evidence type="ECO:0000256" key="2">
    <source>
        <dbReference type="ARBA" id="ARBA00006484"/>
    </source>
</evidence>
<feature type="domain" description="EF-hand" evidence="15">
    <location>
        <begin position="217"/>
        <end position="252"/>
    </location>
</feature>
<evidence type="ECO:0000256" key="5">
    <source>
        <dbReference type="ARBA" id="ARBA00022857"/>
    </source>
</evidence>
<keyword evidence="8" id="KW-0443">Lipid metabolism</keyword>
<dbReference type="PROSITE" id="PS50222">
    <property type="entry name" value="EF_HAND_2"/>
    <property type="match status" value="2"/>
</dbReference>
<dbReference type="InterPro" id="IPR002048">
    <property type="entry name" value="EF_hand_dom"/>
</dbReference>
<evidence type="ECO:0000256" key="9">
    <source>
        <dbReference type="ARBA" id="ARBA00023136"/>
    </source>
</evidence>
<dbReference type="Pfam" id="PF00106">
    <property type="entry name" value="adh_short"/>
    <property type="match status" value="1"/>
</dbReference>
<evidence type="ECO:0000256" key="7">
    <source>
        <dbReference type="ARBA" id="ARBA00023002"/>
    </source>
</evidence>
<dbReference type="PROSITE" id="PS00061">
    <property type="entry name" value="ADH_SHORT"/>
    <property type="match status" value="1"/>
</dbReference>
<dbReference type="AlphaFoldDB" id="A0A9P9YDW5"/>
<dbReference type="GO" id="GO:0005509">
    <property type="term" value="F:calcium ion binding"/>
    <property type="evidence" value="ECO:0007669"/>
    <property type="project" value="InterPro"/>
</dbReference>
<keyword evidence="9 14" id="KW-0472">Membrane</keyword>
<comment type="function">
    <text evidence="10">Catalyzes the reduction of all-trans-retinal to all-trans-retinol in the presence of NADPH.</text>
</comment>
<reference evidence="16" key="1">
    <citation type="journal article" date="2023" name="Genome Biol. Evol.">
        <title>Long-read-based Genome Assembly of Drosophila gunungcola Reveals Fewer Chemosensory Genes in Flower-breeding Species.</title>
        <authorList>
            <person name="Negi A."/>
            <person name="Liao B.Y."/>
            <person name="Yeh S.D."/>
        </authorList>
    </citation>
    <scope>NUCLEOTIDE SEQUENCE</scope>
    <source>
        <strain evidence="16">Sukarami</strain>
    </source>
</reference>
<sequence length="616" mass="67783">MNGIGMGKAGAGKGRSPTPTPNRDGGAAATAGGAAAAPTATGAAAGVGRSTLHANKTILKTVSVFLASGKRNSSNQQSKAAAAALQNKRQQRQRRMDELSGKVNPKLLDSLRKKTRFTNRDELDALCRIYRKLVSNCQYAAKTLASSSSSAAIAKPHAAVEGIDRIVFRELLHSTFDIVTEEILMERIFCSWDKAHEGLPLRLEGWLIGLSTFLRGTPTERAAFCFRVYDLNTDGFITKDEMFTLLRNCLIKQPQDEDPDEGVKDLVEIVLKKFDLDKDGKVSMEDFMGTVTAEPLLIEAFGHAGNSNTANSNDIYNIVLLVVDIVMLIVKFWIAIVEAIVGLFRPAPLEEVNGKVVLITGTGHGMGKQMALQYAKLGATVLCWDVNEQTNNQTVKEIQKSGGKAFGYVCNVTKREELLELAQKVRKEHGFIHVLVNNAGIMPCHPLLEHTENEIRLMYDINVISHFWMIQSFLPDMIERNEGSIVALSSCAGLFGLVNLVPYCGTKFAVRGYMSALAEELRQKNPQSNVKLTTIFPYMIDTGLCKNPRYRFPSLFKLISPEVASASIIEAQRQGLEEASVPRHFVAVEKIGRLIPRKAMRLVNDFLDTGVDTDKH</sequence>
<proteinExistence type="inferred from homology"/>
<dbReference type="CDD" id="cd00051">
    <property type="entry name" value="EFh"/>
    <property type="match status" value="1"/>
</dbReference>
<comment type="similarity">
    <text evidence="2">Belongs to the short-chain dehydrogenases/reductases (SDR) family.</text>
</comment>
<dbReference type="GO" id="GO:0016020">
    <property type="term" value="C:membrane"/>
    <property type="evidence" value="ECO:0007669"/>
    <property type="project" value="UniProtKB-SubCell"/>
</dbReference>
<evidence type="ECO:0000256" key="12">
    <source>
        <dbReference type="ARBA" id="ARBA00082544"/>
    </source>
</evidence>
<dbReference type="InterPro" id="IPR018247">
    <property type="entry name" value="EF_Hand_1_Ca_BS"/>
</dbReference>
<dbReference type="SMART" id="SM00054">
    <property type="entry name" value="EFh"/>
    <property type="match status" value="2"/>
</dbReference>
<dbReference type="Proteomes" id="UP001059596">
    <property type="component" value="Unassembled WGS sequence"/>
</dbReference>
<feature type="region of interest" description="Disordered" evidence="13">
    <location>
        <begin position="70"/>
        <end position="102"/>
    </location>
</feature>
<dbReference type="InterPro" id="IPR020904">
    <property type="entry name" value="Sc_DH/Rdtase_CS"/>
</dbReference>
<dbReference type="EMBL" id="JAMKOV010000044">
    <property type="protein sequence ID" value="KAI8035229.1"/>
    <property type="molecule type" value="Genomic_DNA"/>
</dbReference>
<dbReference type="PRINTS" id="PR00081">
    <property type="entry name" value="GDHRDH"/>
</dbReference>
<dbReference type="GO" id="GO:0005811">
    <property type="term" value="C:lipid droplet"/>
    <property type="evidence" value="ECO:0007669"/>
    <property type="project" value="TreeGrafter"/>
</dbReference>
<dbReference type="Gene3D" id="1.10.238.10">
    <property type="entry name" value="EF-hand"/>
    <property type="match status" value="1"/>
</dbReference>
<feature type="compositionally biased region" description="Gly residues" evidence="13">
    <location>
        <begin position="1"/>
        <end position="13"/>
    </location>
</feature>
<dbReference type="InterPro" id="IPR002347">
    <property type="entry name" value="SDR_fam"/>
</dbReference>
<feature type="transmembrane region" description="Helical" evidence="14">
    <location>
        <begin position="315"/>
        <end position="336"/>
    </location>
</feature>
<evidence type="ECO:0000256" key="6">
    <source>
        <dbReference type="ARBA" id="ARBA00022989"/>
    </source>
</evidence>
<evidence type="ECO:0000256" key="10">
    <source>
        <dbReference type="ARBA" id="ARBA00059620"/>
    </source>
</evidence>
<keyword evidence="3 14" id="KW-0812">Transmembrane</keyword>
<gene>
    <name evidence="16" type="ORF">M5D96_012040</name>
</gene>
<dbReference type="PANTHER" id="PTHR24322:SF736">
    <property type="entry name" value="RETINOL DEHYDROGENASE 10"/>
    <property type="match status" value="1"/>
</dbReference>
<dbReference type="SUPFAM" id="SSF51735">
    <property type="entry name" value="NAD(P)-binding Rossmann-fold domains"/>
    <property type="match status" value="1"/>
</dbReference>
<keyword evidence="5" id="KW-0521">NADP</keyword>
<dbReference type="PRINTS" id="PR00080">
    <property type="entry name" value="SDRFAMILY"/>
</dbReference>
<name>A0A9P9YDW5_9MUSC</name>
<evidence type="ECO:0000256" key="1">
    <source>
        <dbReference type="ARBA" id="ARBA00004141"/>
    </source>
</evidence>
<evidence type="ECO:0000313" key="17">
    <source>
        <dbReference type="Proteomes" id="UP001059596"/>
    </source>
</evidence>
<keyword evidence="7" id="KW-0560">Oxidoreductase</keyword>
<evidence type="ECO:0000256" key="3">
    <source>
        <dbReference type="ARBA" id="ARBA00022692"/>
    </source>
</evidence>
<evidence type="ECO:0000259" key="15">
    <source>
        <dbReference type="PROSITE" id="PS50222"/>
    </source>
</evidence>
<dbReference type="Pfam" id="PF13499">
    <property type="entry name" value="EF-hand_7"/>
    <property type="match status" value="1"/>
</dbReference>
<accession>A0A9P9YDW5</accession>
<evidence type="ECO:0000256" key="4">
    <source>
        <dbReference type="ARBA" id="ARBA00022837"/>
    </source>
</evidence>
<evidence type="ECO:0000256" key="13">
    <source>
        <dbReference type="SAM" id="MobiDB-lite"/>
    </source>
</evidence>
<feature type="compositionally biased region" description="Low complexity" evidence="13">
    <location>
        <begin position="25"/>
        <end position="41"/>
    </location>
</feature>
<comment type="caution">
    <text evidence="16">The sequence shown here is derived from an EMBL/GenBank/DDBJ whole genome shotgun (WGS) entry which is preliminary data.</text>
</comment>
<dbReference type="GO" id="GO:0052650">
    <property type="term" value="F:all-trans-retinol dehydrogenase (NADP+) activity"/>
    <property type="evidence" value="ECO:0007669"/>
    <property type="project" value="UniProtKB-ARBA"/>
</dbReference>
<evidence type="ECO:0000256" key="11">
    <source>
        <dbReference type="ARBA" id="ARBA00068717"/>
    </source>
</evidence>
<dbReference type="InterPro" id="IPR011992">
    <property type="entry name" value="EF-hand-dom_pair"/>
</dbReference>
<dbReference type="Gene3D" id="3.40.50.720">
    <property type="entry name" value="NAD(P)-binding Rossmann-like Domain"/>
    <property type="match status" value="1"/>
</dbReference>
<feature type="compositionally biased region" description="Low complexity" evidence="13">
    <location>
        <begin position="71"/>
        <end position="88"/>
    </location>
</feature>
<protein>
    <recommendedName>
        <fullName evidence="11">Short-chain dehydrogenase/reductase 3</fullName>
    </recommendedName>
    <alternativeName>
        <fullName evidence="12">Retinal short-chain dehydrogenase/reductase 1</fullName>
    </alternativeName>
</protein>
<keyword evidence="6 14" id="KW-1133">Transmembrane helix</keyword>
<dbReference type="PANTHER" id="PTHR24322">
    <property type="entry name" value="PKSB"/>
    <property type="match status" value="1"/>
</dbReference>
<evidence type="ECO:0000313" key="16">
    <source>
        <dbReference type="EMBL" id="KAI8035229.1"/>
    </source>
</evidence>
<evidence type="ECO:0000256" key="8">
    <source>
        <dbReference type="ARBA" id="ARBA00023098"/>
    </source>
</evidence>
<keyword evidence="4" id="KW-0106">Calcium</keyword>